<evidence type="ECO:0000256" key="1">
    <source>
        <dbReference type="SAM" id="Phobius"/>
    </source>
</evidence>
<gene>
    <name evidence="2" type="ORF">Fcan01_10480</name>
</gene>
<dbReference type="GO" id="GO:0007635">
    <property type="term" value="P:chemosensory behavior"/>
    <property type="evidence" value="ECO:0007669"/>
    <property type="project" value="TreeGrafter"/>
</dbReference>
<reference evidence="2 3" key="1">
    <citation type="submission" date="2015-12" db="EMBL/GenBank/DDBJ databases">
        <title>The genome of Folsomia candida.</title>
        <authorList>
            <person name="Faddeeva A."/>
            <person name="Derks M.F."/>
            <person name="Anvar Y."/>
            <person name="Smit S."/>
            <person name="Van Straalen N."/>
            <person name="Roelofs D."/>
        </authorList>
    </citation>
    <scope>NUCLEOTIDE SEQUENCE [LARGE SCALE GENOMIC DNA]</scope>
    <source>
        <strain evidence="2 3">VU population</strain>
        <tissue evidence="2">Whole body</tissue>
    </source>
</reference>
<protein>
    <recommendedName>
        <fullName evidence="4">Odorant receptor</fullName>
    </recommendedName>
</protein>
<evidence type="ECO:0000313" key="2">
    <source>
        <dbReference type="EMBL" id="OXA53962.1"/>
    </source>
</evidence>
<keyword evidence="1" id="KW-1133">Transmembrane helix</keyword>
<dbReference type="PANTHER" id="PTHR21143">
    <property type="entry name" value="INVERTEBRATE GUSTATORY RECEPTOR"/>
    <property type="match status" value="1"/>
</dbReference>
<feature type="transmembrane region" description="Helical" evidence="1">
    <location>
        <begin position="65"/>
        <end position="87"/>
    </location>
</feature>
<keyword evidence="3" id="KW-1185">Reference proteome</keyword>
<dbReference type="GO" id="GO:0030424">
    <property type="term" value="C:axon"/>
    <property type="evidence" value="ECO:0007669"/>
    <property type="project" value="TreeGrafter"/>
</dbReference>
<dbReference type="GO" id="GO:0030425">
    <property type="term" value="C:dendrite"/>
    <property type="evidence" value="ECO:0007669"/>
    <property type="project" value="TreeGrafter"/>
</dbReference>
<sequence length="425" mass="48631">MEKPHERIALTYSSIFVPFYKLLKYLGVFPYSFEFHAVPENHAGRRPLSRVIYARTEIWAILHKIVIIFYTTNSIYQVFQLIWNLIFPSSDSSALLILATWSLASVLGLMVALKYWKDGDSIVKWMTDMNTLESDIYENYKSKGPTVSTIIQGHHAEYRRGIVSLISFVIIGSSAIAMRHFGDPNSPIFIYSVLPPHWALFGFSVAFHALVVAVELGFVIQFVMGILDFCRVVESCLTIISYRHDNNEEEKDAISSFSILLEMDEAAQYYKKLGKLIHDTNQLFGWMVATQLGGYSAMGCLVAFLPIYYWKASTTLTLSGYILLLVFMVFLFCRVFPNVGGLFDASKEFQLGWLRGVGYRRDALRVVGGEEGKYFKLVRLRLDTCVPFGIRCGRFFYIRTSTMLTFFSAMSTYLIIMLQFGNKFY</sequence>
<accession>A0A226E8Q3</accession>
<dbReference type="GO" id="GO:0043025">
    <property type="term" value="C:neuronal cell body"/>
    <property type="evidence" value="ECO:0007669"/>
    <property type="project" value="TreeGrafter"/>
</dbReference>
<organism evidence="2 3">
    <name type="scientific">Folsomia candida</name>
    <name type="common">Springtail</name>
    <dbReference type="NCBI Taxonomy" id="158441"/>
    <lineage>
        <taxon>Eukaryota</taxon>
        <taxon>Metazoa</taxon>
        <taxon>Ecdysozoa</taxon>
        <taxon>Arthropoda</taxon>
        <taxon>Hexapoda</taxon>
        <taxon>Collembola</taxon>
        <taxon>Entomobryomorpha</taxon>
        <taxon>Isotomoidea</taxon>
        <taxon>Isotomidae</taxon>
        <taxon>Proisotominae</taxon>
        <taxon>Folsomia</taxon>
    </lineage>
</organism>
<feature type="transmembrane region" description="Helical" evidence="1">
    <location>
        <begin position="93"/>
        <end position="116"/>
    </location>
</feature>
<dbReference type="AlphaFoldDB" id="A0A226E8Q3"/>
<feature type="transmembrane region" description="Helical" evidence="1">
    <location>
        <begin position="283"/>
        <end position="310"/>
    </location>
</feature>
<feature type="transmembrane region" description="Helical" evidence="1">
    <location>
        <begin position="316"/>
        <end position="337"/>
    </location>
</feature>
<dbReference type="PANTHER" id="PTHR21143:SF133">
    <property type="entry name" value="GUSTATORY AND PHEROMONE RECEPTOR 32A-RELATED"/>
    <property type="match status" value="1"/>
</dbReference>
<feature type="transmembrane region" description="Helical" evidence="1">
    <location>
        <begin position="396"/>
        <end position="420"/>
    </location>
</feature>
<name>A0A226E8Q3_FOLCA</name>
<evidence type="ECO:0008006" key="4">
    <source>
        <dbReference type="Google" id="ProtNLM"/>
    </source>
</evidence>
<dbReference type="EMBL" id="LNIX01000005">
    <property type="protein sequence ID" value="OXA53962.1"/>
    <property type="molecule type" value="Genomic_DNA"/>
</dbReference>
<proteinExistence type="predicted"/>
<dbReference type="GO" id="GO:0008049">
    <property type="term" value="P:male courtship behavior"/>
    <property type="evidence" value="ECO:0007669"/>
    <property type="project" value="TreeGrafter"/>
</dbReference>
<evidence type="ECO:0000313" key="3">
    <source>
        <dbReference type="Proteomes" id="UP000198287"/>
    </source>
</evidence>
<keyword evidence="1" id="KW-0812">Transmembrane</keyword>
<keyword evidence="1" id="KW-0472">Membrane</keyword>
<dbReference type="Proteomes" id="UP000198287">
    <property type="component" value="Unassembled WGS sequence"/>
</dbReference>
<feature type="transmembrane region" description="Helical" evidence="1">
    <location>
        <begin position="198"/>
        <end position="223"/>
    </location>
</feature>
<feature type="transmembrane region" description="Helical" evidence="1">
    <location>
        <begin position="161"/>
        <end position="178"/>
    </location>
</feature>
<comment type="caution">
    <text evidence="2">The sequence shown here is derived from an EMBL/GenBank/DDBJ whole genome shotgun (WGS) entry which is preliminary data.</text>
</comment>